<protein>
    <submittedName>
        <fullName evidence="1">Uncharacterized protein</fullName>
    </submittedName>
</protein>
<name>A0A0U2U666_9BACL</name>
<dbReference type="EMBL" id="CP013652">
    <property type="protein sequence ID" value="ALS21881.1"/>
    <property type="molecule type" value="Genomic_DNA"/>
</dbReference>
<proteinExistence type="predicted"/>
<dbReference type="PATRIC" id="fig|162209.4.peg.1595"/>
<evidence type="ECO:0000313" key="1">
    <source>
        <dbReference type="EMBL" id="ALS21881.1"/>
    </source>
</evidence>
<dbReference type="Proteomes" id="UP000061660">
    <property type="component" value="Chromosome"/>
</dbReference>
<reference evidence="2" key="1">
    <citation type="submission" date="2015-12" db="EMBL/GenBank/DDBJ databases">
        <title>Complete genome sequences of two moderately thermophilic Paenibacillus species.</title>
        <authorList>
            <person name="Butler R.III."/>
            <person name="Wang J."/>
            <person name="Stark B.C."/>
            <person name="Pombert J.-F."/>
        </authorList>
    </citation>
    <scope>NUCLEOTIDE SEQUENCE [LARGE SCALE GENOMIC DNA]</scope>
    <source>
        <strain evidence="2">32O-Y</strain>
    </source>
</reference>
<reference evidence="1 2" key="2">
    <citation type="journal article" date="2016" name="Genome Announc.">
        <title>Complete Genome Sequences of Two Interactive Moderate Thermophiles, Paenibacillus napthalenovorans 32O-Y and Paenibacillus sp. 32O-W.</title>
        <authorList>
            <person name="Butler R.R.III."/>
            <person name="Wang J."/>
            <person name="Stark B.C."/>
            <person name="Pombert J.F."/>
        </authorList>
    </citation>
    <scope>NUCLEOTIDE SEQUENCE [LARGE SCALE GENOMIC DNA]</scope>
    <source>
        <strain evidence="1 2">32O-Y</strain>
    </source>
</reference>
<evidence type="ECO:0000313" key="2">
    <source>
        <dbReference type="Proteomes" id="UP000061660"/>
    </source>
</evidence>
<dbReference type="AlphaFoldDB" id="A0A0U2U666"/>
<organism evidence="1 2">
    <name type="scientific">Paenibacillus naphthalenovorans</name>
    <dbReference type="NCBI Taxonomy" id="162209"/>
    <lineage>
        <taxon>Bacteria</taxon>
        <taxon>Bacillati</taxon>
        <taxon>Bacillota</taxon>
        <taxon>Bacilli</taxon>
        <taxon>Bacillales</taxon>
        <taxon>Paenibacillaceae</taxon>
        <taxon>Paenibacillus</taxon>
    </lineage>
</organism>
<dbReference type="KEGG" id="pnp:IJ22_15050"/>
<dbReference type="RefSeq" id="WP_062408249.1">
    <property type="nucleotide sequence ID" value="NZ_BJCS01000003.1"/>
</dbReference>
<gene>
    <name evidence="1" type="ORF">IJ22_15050</name>
</gene>
<sequence>MIKLDRYMKKKIKGKKFIGAGRTRIVYDLGKRRVFKVAKSKKGIRSNQTEVILYKSSERPIKKHLARIIDYDTSYRWVTMKKYNKKFPNIPKYRKKLKKLVKKFHKNGILPSRSVRDYHTPYTPNLRLKRNNRVVVIDYGNFKYKR</sequence>
<keyword evidence="2" id="KW-1185">Reference proteome</keyword>
<accession>A0A0U2U666</accession>
<dbReference type="OrthoDB" id="1739422at2"/>